<dbReference type="InterPro" id="IPR009057">
    <property type="entry name" value="Homeodomain-like_sf"/>
</dbReference>
<reference evidence="2 3" key="1">
    <citation type="journal article" date="2016" name="BMC Genomics">
        <title>Comparative genomic and transcriptomic analyses of the Fuzhuan brick tea-fermentation fungus Aspergillus cristatus.</title>
        <authorList>
            <person name="Ge Y."/>
            <person name="Wang Y."/>
            <person name="Liu Y."/>
            <person name="Tan Y."/>
            <person name="Ren X."/>
            <person name="Zhang X."/>
            <person name="Hyde K.D."/>
            <person name="Liu Y."/>
            <person name="Liu Z."/>
        </authorList>
    </citation>
    <scope>NUCLEOTIDE SEQUENCE [LARGE SCALE GENOMIC DNA]</scope>
    <source>
        <strain evidence="2 3">GZAAS20.1005</strain>
    </source>
</reference>
<dbReference type="SUPFAM" id="SSF46689">
    <property type="entry name" value="Homeodomain-like"/>
    <property type="match status" value="1"/>
</dbReference>
<evidence type="ECO:0000313" key="3">
    <source>
        <dbReference type="Proteomes" id="UP000094569"/>
    </source>
</evidence>
<proteinExistence type="predicted"/>
<dbReference type="STRING" id="573508.A0A1E3B4C8"/>
<feature type="compositionally biased region" description="Basic and acidic residues" evidence="1">
    <location>
        <begin position="109"/>
        <end position="129"/>
    </location>
</feature>
<dbReference type="Proteomes" id="UP000094569">
    <property type="component" value="Unassembled WGS sequence"/>
</dbReference>
<name>A0A1E3B4C8_ASPCR</name>
<feature type="compositionally biased region" description="Basic and acidic residues" evidence="1">
    <location>
        <begin position="64"/>
        <end position="75"/>
    </location>
</feature>
<dbReference type="AlphaFoldDB" id="A0A1E3B4C8"/>
<organism evidence="2 3">
    <name type="scientific">Aspergillus cristatus</name>
    <name type="common">Chinese Fuzhuan brick tea-fermentation fungus</name>
    <name type="synonym">Eurotium cristatum</name>
    <dbReference type="NCBI Taxonomy" id="573508"/>
    <lineage>
        <taxon>Eukaryota</taxon>
        <taxon>Fungi</taxon>
        <taxon>Dikarya</taxon>
        <taxon>Ascomycota</taxon>
        <taxon>Pezizomycotina</taxon>
        <taxon>Eurotiomycetes</taxon>
        <taxon>Eurotiomycetidae</taxon>
        <taxon>Eurotiales</taxon>
        <taxon>Aspergillaceae</taxon>
        <taxon>Aspergillus</taxon>
        <taxon>Aspergillus subgen. Aspergillus</taxon>
    </lineage>
</organism>
<accession>A0A1E3B4C8</accession>
<feature type="region of interest" description="Disordered" evidence="1">
    <location>
        <begin position="48"/>
        <end position="79"/>
    </location>
</feature>
<dbReference type="EMBL" id="JXNT01000014">
    <property type="protein sequence ID" value="ODM15825.1"/>
    <property type="molecule type" value="Genomic_DNA"/>
</dbReference>
<dbReference type="OrthoDB" id="5151590at2759"/>
<feature type="region of interest" description="Disordered" evidence="1">
    <location>
        <begin position="109"/>
        <end position="176"/>
    </location>
</feature>
<sequence length="176" mass="19493">MARGQELTPQLRSCICELHSIGWGAKRIHRKHPDIPVGTIRTTIAREHLRDNSGTRPRSGRPQKLTEENRNRLREVLTSNPKVTNKELLEAIGYAVQKRTMQRVAQELNVEKKKEQKEQKGQQKKRAESESAPAPAFTSIPTSEPASIDLVHTSDPAPTSGPGPTDNPAAVVDLVT</sequence>
<evidence type="ECO:0008006" key="4">
    <source>
        <dbReference type="Google" id="ProtNLM"/>
    </source>
</evidence>
<dbReference type="VEuPathDB" id="FungiDB:SI65_08665"/>
<comment type="caution">
    <text evidence="2">The sequence shown here is derived from an EMBL/GenBank/DDBJ whole genome shotgun (WGS) entry which is preliminary data.</text>
</comment>
<evidence type="ECO:0000256" key="1">
    <source>
        <dbReference type="SAM" id="MobiDB-lite"/>
    </source>
</evidence>
<evidence type="ECO:0000313" key="2">
    <source>
        <dbReference type="EMBL" id="ODM15825.1"/>
    </source>
</evidence>
<protein>
    <recommendedName>
        <fullName evidence="4">Transposase Tc1-like domain-containing protein</fullName>
    </recommendedName>
</protein>
<keyword evidence="3" id="KW-1185">Reference proteome</keyword>
<gene>
    <name evidence="2" type="ORF">SI65_08665</name>
</gene>